<comment type="catalytic activity">
    <reaction evidence="7">
        <text>guanosine(18) in tRNA + S-adenosyl-L-methionine = 2'-O-methylguanosine(18) in tRNA + S-adenosyl-L-homocysteine + H(+)</text>
        <dbReference type="Rhea" id="RHEA:20077"/>
        <dbReference type="Rhea" id="RHEA-COMP:10190"/>
        <dbReference type="Rhea" id="RHEA-COMP:10192"/>
        <dbReference type="ChEBI" id="CHEBI:15378"/>
        <dbReference type="ChEBI" id="CHEBI:57856"/>
        <dbReference type="ChEBI" id="CHEBI:59789"/>
        <dbReference type="ChEBI" id="CHEBI:74269"/>
        <dbReference type="ChEBI" id="CHEBI:74445"/>
        <dbReference type="EC" id="2.1.1.34"/>
    </reaction>
</comment>
<comment type="similarity">
    <text evidence="7">Belongs to the class IV-like SAM-binding methyltransferase superfamily. RNA methyltransferase TrmH family.</text>
</comment>
<accession>A0A1Y6CKC8</accession>
<dbReference type="PANTHER" id="PTHR43453:SF1">
    <property type="entry name" value="TRNA_RRNA METHYLTRANSFERASE SPOU TYPE DOMAIN-CONTAINING PROTEIN"/>
    <property type="match status" value="1"/>
</dbReference>
<dbReference type="EC" id="2.1.1.34" evidence="7"/>
<dbReference type="CDD" id="cd18092">
    <property type="entry name" value="SpoU-like_TrmH"/>
    <property type="match status" value="1"/>
</dbReference>
<dbReference type="InterPro" id="IPR029028">
    <property type="entry name" value="Alpha/beta_knot_MTases"/>
</dbReference>
<dbReference type="PANTHER" id="PTHR43453">
    <property type="entry name" value="RRNA METHYLASE-LIKE"/>
    <property type="match status" value="1"/>
</dbReference>
<dbReference type="STRING" id="1513793.SAMN06296036_12655"/>
<dbReference type="Proteomes" id="UP000192907">
    <property type="component" value="Unassembled WGS sequence"/>
</dbReference>
<feature type="domain" description="tRNA/rRNA methyltransferase SpoU type" evidence="8">
    <location>
        <begin position="43"/>
        <end position="182"/>
    </location>
</feature>
<keyword evidence="4 7" id="KW-0949">S-adenosyl-L-methionine</keyword>
<dbReference type="OrthoDB" id="9794400at2"/>
<name>A0A1Y6CKC8_9BACT</name>
<evidence type="ECO:0000313" key="10">
    <source>
        <dbReference type="Proteomes" id="UP000192907"/>
    </source>
</evidence>
<gene>
    <name evidence="7" type="primary">trmH</name>
    <name evidence="9" type="ORF">SAMN06296036_12655</name>
</gene>
<evidence type="ECO:0000256" key="4">
    <source>
        <dbReference type="ARBA" id="ARBA00022691"/>
    </source>
</evidence>
<dbReference type="EMBL" id="FWZT01000026">
    <property type="protein sequence ID" value="SMF71233.1"/>
    <property type="molecule type" value="Genomic_DNA"/>
</dbReference>
<keyword evidence="6 7" id="KW-0694">RNA-binding</keyword>
<evidence type="ECO:0000256" key="7">
    <source>
        <dbReference type="HAMAP-Rule" id="MF_02060"/>
    </source>
</evidence>
<protein>
    <recommendedName>
        <fullName evidence="7">tRNA (guanosine(18)-2'-O)-methyltransferase</fullName>
        <ecNumber evidence="7">2.1.1.34</ecNumber>
    </recommendedName>
    <alternativeName>
        <fullName evidence="7">tRNA [Gm18] methyltransferase</fullName>
    </alternativeName>
</protein>
<evidence type="ECO:0000256" key="3">
    <source>
        <dbReference type="ARBA" id="ARBA00022679"/>
    </source>
</evidence>
<comment type="function">
    <text evidence="7">Catalyzes the 2'-O methylation of guanosine at position 18 in tRNA.</text>
</comment>
<evidence type="ECO:0000256" key="5">
    <source>
        <dbReference type="ARBA" id="ARBA00022694"/>
    </source>
</evidence>
<dbReference type="InterPro" id="IPR033671">
    <property type="entry name" value="TrmH"/>
</dbReference>
<dbReference type="RefSeq" id="WP_132324243.1">
    <property type="nucleotide sequence ID" value="NZ_FWZT01000026.1"/>
</dbReference>
<organism evidence="9 10">
    <name type="scientific">Pseudobacteriovorax antillogorgiicola</name>
    <dbReference type="NCBI Taxonomy" id="1513793"/>
    <lineage>
        <taxon>Bacteria</taxon>
        <taxon>Pseudomonadati</taxon>
        <taxon>Bdellovibrionota</taxon>
        <taxon>Oligoflexia</taxon>
        <taxon>Oligoflexales</taxon>
        <taxon>Pseudobacteriovoracaceae</taxon>
        <taxon>Pseudobacteriovorax</taxon>
    </lineage>
</organism>
<reference evidence="10" key="1">
    <citation type="submission" date="2017-04" db="EMBL/GenBank/DDBJ databases">
        <authorList>
            <person name="Varghese N."/>
            <person name="Submissions S."/>
        </authorList>
    </citation>
    <scope>NUCLEOTIDE SEQUENCE [LARGE SCALE GENOMIC DNA]</scope>
    <source>
        <strain evidence="10">RKEM611</strain>
    </source>
</reference>
<evidence type="ECO:0000256" key="2">
    <source>
        <dbReference type="ARBA" id="ARBA00022603"/>
    </source>
</evidence>
<dbReference type="Pfam" id="PF00588">
    <property type="entry name" value="SpoU_methylase"/>
    <property type="match status" value="1"/>
</dbReference>
<feature type="binding site" evidence="7">
    <location>
        <position position="162"/>
    </location>
    <ligand>
        <name>S-adenosyl-L-methionine</name>
        <dbReference type="ChEBI" id="CHEBI:59789"/>
    </ligand>
</feature>
<dbReference type="InterPro" id="IPR001537">
    <property type="entry name" value="SpoU_MeTrfase"/>
</dbReference>
<dbReference type="GO" id="GO:0000049">
    <property type="term" value="F:tRNA binding"/>
    <property type="evidence" value="ECO:0007669"/>
    <property type="project" value="UniProtKB-UniRule"/>
</dbReference>
<proteinExistence type="inferred from homology"/>
<dbReference type="AlphaFoldDB" id="A0A1Y6CKC8"/>
<evidence type="ECO:0000256" key="6">
    <source>
        <dbReference type="ARBA" id="ARBA00022884"/>
    </source>
</evidence>
<dbReference type="HAMAP" id="MF_02060">
    <property type="entry name" value="tRNA_methyltr_TrmH"/>
    <property type="match status" value="1"/>
</dbReference>
<dbReference type="SUPFAM" id="SSF75217">
    <property type="entry name" value="alpha/beta knot"/>
    <property type="match status" value="1"/>
</dbReference>
<keyword evidence="5 7" id="KW-0819">tRNA processing</keyword>
<keyword evidence="10" id="KW-1185">Reference proteome</keyword>
<dbReference type="GO" id="GO:0141100">
    <property type="term" value="F:tRNA (guanine(18)-2'-O)-methyltransferase activity"/>
    <property type="evidence" value="ECO:0007669"/>
    <property type="project" value="UniProtKB-UniRule"/>
</dbReference>
<keyword evidence="3 7" id="KW-0808">Transferase</keyword>
<dbReference type="Gene3D" id="3.40.1280.10">
    <property type="match status" value="1"/>
</dbReference>
<keyword evidence="1 7" id="KW-0820">tRNA-binding</keyword>
<evidence type="ECO:0000256" key="1">
    <source>
        <dbReference type="ARBA" id="ARBA00022555"/>
    </source>
</evidence>
<dbReference type="InterPro" id="IPR029026">
    <property type="entry name" value="tRNA_m1G_MTases_N"/>
</dbReference>
<sequence>MTDTIPLTRYGYPADAWRLLAPRLTDKRREKMDFVASHRTKKVRLVLQDIHDPHNISACLRSAEAFGVLDIDIVNLYQKFAKPSTVSRGSYNWLKMHRYTSIPDIIQDLRSNGYKIAAGYPSPDNLKLNEIPVDQGVAVVFGNEHRGVAPEWDEHVDYKFTIPMVGMVESLNISVSAALTMYQLTQRSRALLGDAAYHLSEQEKNDLLSDWVCQHARSYEKELARLRNQS</sequence>
<evidence type="ECO:0000313" key="9">
    <source>
        <dbReference type="EMBL" id="SMF71233.1"/>
    </source>
</evidence>
<comment type="caution">
    <text evidence="7">Lacks conserved residue(s) required for the propagation of feature annotation.</text>
</comment>
<keyword evidence="2 7" id="KW-0489">Methyltransferase</keyword>
<feature type="binding site" evidence="7">
    <location>
        <position position="171"/>
    </location>
    <ligand>
        <name>S-adenosyl-L-methionine</name>
        <dbReference type="ChEBI" id="CHEBI:59789"/>
    </ligand>
</feature>
<evidence type="ECO:0000259" key="8">
    <source>
        <dbReference type="Pfam" id="PF00588"/>
    </source>
</evidence>
<dbReference type="GO" id="GO:0002938">
    <property type="term" value="P:tRNA guanine ribose methylation"/>
    <property type="evidence" value="ECO:0007669"/>
    <property type="project" value="UniProtKB-UniRule"/>
</dbReference>